<keyword evidence="4" id="KW-1185">Reference proteome</keyword>
<dbReference type="CDD" id="cd00563">
    <property type="entry name" value="Dtyr_deacylase"/>
    <property type="match status" value="1"/>
</dbReference>
<dbReference type="InterPro" id="IPR003732">
    <property type="entry name" value="Daa-tRNA_deacyls_DTD"/>
</dbReference>
<feature type="short sequence motif" description="Gly-cisPro motif, important for rejection of L-amino acids" evidence="2">
    <location>
        <begin position="137"/>
        <end position="138"/>
    </location>
</feature>
<keyword evidence="2" id="KW-0694">RNA-binding</keyword>
<dbReference type="Proteomes" id="UP000466864">
    <property type="component" value="Unassembled WGS sequence"/>
</dbReference>
<dbReference type="GO" id="GO:0019478">
    <property type="term" value="P:D-amino acid catabolic process"/>
    <property type="evidence" value="ECO:0007669"/>
    <property type="project" value="UniProtKB-UniRule"/>
</dbReference>
<evidence type="ECO:0000256" key="1">
    <source>
        <dbReference type="ARBA" id="ARBA00009673"/>
    </source>
</evidence>
<comment type="catalytic activity">
    <reaction evidence="2">
        <text>a D-aminoacyl-tRNA + H2O = a tRNA + a D-alpha-amino acid + H(+)</text>
        <dbReference type="Rhea" id="RHEA:13953"/>
        <dbReference type="Rhea" id="RHEA-COMP:10123"/>
        <dbReference type="Rhea" id="RHEA-COMP:10124"/>
        <dbReference type="ChEBI" id="CHEBI:15377"/>
        <dbReference type="ChEBI" id="CHEBI:15378"/>
        <dbReference type="ChEBI" id="CHEBI:59871"/>
        <dbReference type="ChEBI" id="CHEBI:78442"/>
        <dbReference type="ChEBI" id="CHEBI:79333"/>
        <dbReference type="EC" id="3.1.1.96"/>
    </reaction>
</comment>
<dbReference type="InterPro" id="IPR023509">
    <property type="entry name" value="DTD-like_sf"/>
</dbReference>
<dbReference type="FunFam" id="3.50.80.10:FF:000001">
    <property type="entry name" value="D-aminoacyl-tRNA deacylase"/>
    <property type="match status" value="1"/>
</dbReference>
<dbReference type="GO" id="GO:0005737">
    <property type="term" value="C:cytoplasm"/>
    <property type="evidence" value="ECO:0007669"/>
    <property type="project" value="UniProtKB-SubCell"/>
</dbReference>
<evidence type="ECO:0000313" key="4">
    <source>
        <dbReference type="Proteomes" id="UP000466864"/>
    </source>
</evidence>
<dbReference type="RefSeq" id="WP_154456868.1">
    <property type="nucleotide sequence ID" value="NZ_VUMV01000001.1"/>
</dbReference>
<name>A0A7X2TMB7_9FIRM</name>
<dbReference type="GO" id="GO:0000049">
    <property type="term" value="F:tRNA binding"/>
    <property type="evidence" value="ECO:0007669"/>
    <property type="project" value="UniProtKB-UniRule"/>
</dbReference>
<comment type="function">
    <text evidence="2">An aminoacyl-tRNA editing enzyme that deacylates mischarged D-aminoacyl-tRNAs. Also deacylates mischarged glycyl-tRNA(Ala), protecting cells against glycine mischarging by AlaRS. Acts via tRNA-based rather than protein-based catalysis; rejects L-amino acids rather than detecting D-amino acids in the active site. By recycling D-aminoacyl-tRNA to D-amino acids and free tRNA molecules, this enzyme counteracts the toxicity associated with the formation of D-aminoacyl-tRNA entities in vivo and helps enforce protein L-homochirality.</text>
</comment>
<evidence type="ECO:0000313" key="3">
    <source>
        <dbReference type="EMBL" id="MST81069.1"/>
    </source>
</evidence>
<reference evidence="3 4" key="1">
    <citation type="submission" date="2019-08" db="EMBL/GenBank/DDBJ databases">
        <title>In-depth cultivation of the pig gut microbiome towards novel bacterial diversity and tailored functional studies.</title>
        <authorList>
            <person name="Wylensek D."/>
            <person name="Hitch T.C.A."/>
            <person name="Clavel T."/>
        </authorList>
    </citation>
    <scope>NUCLEOTIDE SEQUENCE [LARGE SCALE GENOMIC DNA]</scope>
    <source>
        <strain evidence="3 4">Oil+RF-744-WCA-WT-13</strain>
    </source>
</reference>
<keyword evidence="2" id="KW-0963">Cytoplasm</keyword>
<dbReference type="Gene3D" id="3.50.80.10">
    <property type="entry name" value="D-tyrosyl-tRNA(Tyr) deacylase"/>
    <property type="match status" value="1"/>
</dbReference>
<gene>
    <name evidence="2" type="primary">dtd</name>
    <name evidence="3" type="ORF">FYJ60_01800</name>
</gene>
<comment type="domain">
    <text evidence="2">A Gly-cisPro motif from one monomer fits into the active site of the other monomer to allow specific chiral rejection of L-amino acids.</text>
</comment>
<organism evidence="3 4">
    <name type="scientific">Bilifractor porci</name>
    <dbReference type="NCBI Taxonomy" id="2606636"/>
    <lineage>
        <taxon>Bacteria</taxon>
        <taxon>Bacillati</taxon>
        <taxon>Bacillota</taxon>
        <taxon>Clostridia</taxon>
        <taxon>Lachnospirales</taxon>
        <taxon>Lachnospiraceae</taxon>
        <taxon>Bilifractor</taxon>
    </lineage>
</organism>
<sequence length="146" mass="15924">MKFVIQRVTRADVQVDGKVIGKIGKGFVVLIGVGPDDTKETADRYLRKLIGLRIFDDENGKTNLSLADVNGELLLISQFTLYADCRKGNRPSFINAGEPGMAKELYEYIVAEAQKAVPSVQTGSFGADMKVSLVNDGPFTVILENL</sequence>
<dbReference type="HAMAP" id="MF_00518">
    <property type="entry name" value="Deacylase_Dtd"/>
    <property type="match status" value="1"/>
</dbReference>
<proteinExistence type="inferred from homology"/>
<comment type="catalytic activity">
    <reaction evidence="2">
        <text>glycyl-tRNA(Ala) + H2O = tRNA(Ala) + glycine + H(+)</text>
        <dbReference type="Rhea" id="RHEA:53744"/>
        <dbReference type="Rhea" id="RHEA-COMP:9657"/>
        <dbReference type="Rhea" id="RHEA-COMP:13640"/>
        <dbReference type="ChEBI" id="CHEBI:15377"/>
        <dbReference type="ChEBI" id="CHEBI:15378"/>
        <dbReference type="ChEBI" id="CHEBI:57305"/>
        <dbReference type="ChEBI" id="CHEBI:78442"/>
        <dbReference type="ChEBI" id="CHEBI:78522"/>
    </reaction>
</comment>
<dbReference type="AlphaFoldDB" id="A0A7X2TMB7"/>
<comment type="caution">
    <text evidence="3">The sequence shown here is derived from an EMBL/GenBank/DDBJ whole genome shotgun (WGS) entry which is preliminary data.</text>
</comment>
<dbReference type="GO" id="GO:0051500">
    <property type="term" value="F:D-tyrosyl-tRNA(Tyr) deacylase activity"/>
    <property type="evidence" value="ECO:0007669"/>
    <property type="project" value="TreeGrafter"/>
</dbReference>
<dbReference type="PANTHER" id="PTHR10472">
    <property type="entry name" value="D-TYROSYL-TRNA TYR DEACYLASE"/>
    <property type="match status" value="1"/>
</dbReference>
<dbReference type="GO" id="GO:0106026">
    <property type="term" value="F:Gly-tRNA(Ala) deacylase activity"/>
    <property type="evidence" value="ECO:0007669"/>
    <property type="project" value="UniProtKB-UniRule"/>
</dbReference>
<dbReference type="EMBL" id="VUMV01000001">
    <property type="protein sequence ID" value="MST81069.1"/>
    <property type="molecule type" value="Genomic_DNA"/>
</dbReference>
<dbReference type="EC" id="3.1.1.96" evidence="2"/>
<comment type="subunit">
    <text evidence="2">Homodimer.</text>
</comment>
<dbReference type="PANTHER" id="PTHR10472:SF5">
    <property type="entry name" value="D-AMINOACYL-TRNA DEACYLASE 1"/>
    <property type="match status" value="1"/>
</dbReference>
<comment type="similarity">
    <text evidence="1 2">Belongs to the DTD family.</text>
</comment>
<dbReference type="GO" id="GO:0043908">
    <property type="term" value="F:Ser(Gly)-tRNA(Ala) hydrolase activity"/>
    <property type="evidence" value="ECO:0007669"/>
    <property type="project" value="UniProtKB-UniRule"/>
</dbReference>
<dbReference type="SUPFAM" id="SSF69500">
    <property type="entry name" value="DTD-like"/>
    <property type="match status" value="1"/>
</dbReference>
<accession>A0A7X2TMB7</accession>
<dbReference type="EC" id="3.1.1.-" evidence="2"/>
<evidence type="ECO:0000256" key="2">
    <source>
        <dbReference type="HAMAP-Rule" id="MF_00518"/>
    </source>
</evidence>
<dbReference type="Pfam" id="PF02580">
    <property type="entry name" value="Tyr_Deacylase"/>
    <property type="match status" value="1"/>
</dbReference>
<protein>
    <recommendedName>
        <fullName evidence="2">D-aminoacyl-tRNA deacylase</fullName>
        <shortName evidence="2">DTD</shortName>
        <ecNumber evidence="2">3.1.1.96</ecNumber>
    </recommendedName>
    <alternativeName>
        <fullName evidence="2">Gly-tRNA(Ala) deacylase</fullName>
        <ecNumber evidence="2">3.1.1.-</ecNumber>
    </alternativeName>
</protein>
<comment type="subcellular location">
    <subcellularLocation>
        <location evidence="2">Cytoplasm</location>
    </subcellularLocation>
</comment>
<dbReference type="NCBIfam" id="TIGR00256">
    <property type="entry name" value="D-aminoacyl-tRNA deacylase"/>
    <property type="match status" value="1"/>
</dbReference>
<keyword evidence="2" id="KW-0820">tRNA-binding</keyword>
<keyword evidence="2 3" id="KW-0378">Hydrolase</keyword>